<sequence length="186" mass="20903">MSERDRDSSATGREIGDELKRFRVGAGLLAADLADMLGCSASKISRMESGVRGYSELDVTMYLASCRASREDVVRMLDLVREQADGYRVRPHREKLPDELRSLIVAETLASSIIEFEPQIIPGILQIEDYARAVFRWYGQFDENGIADRVKARLKRVADLALDGGQSREWLAALASEYEQAKDDTR</sequence>
<proteinExistence type="predicted"/>
<dbReference type="InterPro" id="IPR043917">
    <property type="entry name" value="DUF5753"/>
</dbReference>
<dbReference type="EMBL" id="QHHU01000032">
    <property type="protein sequence ID" value="RSM41836.1"/>
    <property type="molecule type" value="Genomic_DNA"/>
</dbReference>
<gene>
    <name evidence="2" type="ORF">DMA12_23075</name>
</gene>
<keyword evidence="3" id="KW-1185">Reference proteome</keyword>
<comment type="caution">
    <text evidence="2">The sequence shown here is derived from an EMBL/GenBank/DDBJ whole genome shotgun (WGS) entry which is preliminary data.</text>
</comment>
<dbReference type="GO" id="GO:0003677">
    <property type="term" value="F:DNA binding"/>
    <property type="evidence" value="ECO:0007669"/>
    <property type="project" value="InterPro"/>
</dbReference>
<dbReference type="RefSeq" id="WP_020642847.1">
    <property type="nucleotide sequence ID" value="NZ_QHHU01000032.1"/>
</dbReference>
<evidence type="ECO:0000259" key="1">
    <source>
        <dbReference type="PROSITE" id="PS50943"/>
    </source>
</evidence>
<dbReference type="AlphaFoldDB" id="A0A428WFK9"/>
<dbReference type="InterPro" id="IPR010982">
    <property type="entry name" value="Lambda_DNA-bd_dom_sf"/>
</dbReference>
<dbReference type="Pfam" id="PF13560">
    <property type="entry name" value="HTH_31"/>
    <property type="match status" value="1"/>
</dbReference>
<dbReference type="CDD" id="cd00093">
    <property type="entry name" value="HTH_XRE"/>
    <property type="match status" value="1"/>
</dbReference>
<accession>A0A428WFK9</accession>
<dbReference type="Gene3D" id="1.10.260.40">
    <property type="entry name" value="lambda repressor-like DNA-binding domains"/>
    <property type="match status" value="1"/>
</dbReference>
<evidence type="ECO:0000313" key="3">
    <source>
        <dbReference type="Proteomes" id="UP000286716"/>
    </source>
</evidence>
<dbReference type="SUPFAM" id="SSF47413">
    <property type="entry name" value="lambda repressor-like DNA-binding domains"/>
    <property type="match status" value="1"/>
</dbReference>
<dbReference type="OrthoDB" id="3672921at2"/>
<feature type="domain" description="HTH cro/C1-type" evidence="1">
    <location>
        <begin position="19"/>
        <end position="52"/>
    </location>
</feature>
<evidence type="ECO:0000313" key="2">
    <source>
        <dbReference type="EMBL" id="RSM41836.1"/>
    </source>
</evidence>
<name>A0A428WFK9_AMYBA</name>
<protein>
    <submittedName>
        <fullName evidence="2">XRE family transcriptional regulator</fullName>
    </submittedName>
</protein>
<dbReference type="PROSITE" id="PS50943">
    <property type="entry name" value="HTH_CROC1"/>
    <property type="match status" value="1"/>
</dbReference>
<reference evidence="2 3" key="1">
    <citation type="submission" date="2018-05" db="EMBL/GenBank/DDBJ databases">
        <title>Evolution of GPA BGCs.</title>
        <authorList>
            <person name="Waglechner N."/>
            <person name="Wright G.D."/>
        </authorList>
    </citation>
    <scope>NUCLEOTIDE SEQUENCE [LARGE SCALE GENOMIC DNA]</scope>
    <source>
        <strain evidence="2 3">DSM 5908</strain>
    </source>
</reference>
<organism evidence="2 3">
    <name type="scientific">Amycolatopsis balhimycina DSM 5908</name>
    <dbReference type="NCBI Taxonomy" id="1081091"/>
    <lineage>
        <taxon>Bacteria</taxon>
        <taxon>Bacillati</taxon>
        <taxon>Actinomycetota</taxon>
        <taxon>Actinomycetes</taxon>
        <taxon>Pseudonocardiales</taxon>
        <taxon>Pseudonocardiaceae</taxon>
        <taxon>Amycolatopsis</taxon>
    </lineage>
</organism>
<dbReference type="Pfam" id="PF19054">
    <property type="entry name" value="DUF5753"/>
    <property type="match status" value="1"/>
</dbReference>
<dbReference type="Proteomes" id="UP000286716">
    <property type="component" value="Unassembled WGS sequence"/>
</dbReference>
<dbReference type="InterPro" id="IPR001387">
    <property type="entry name" value="Cro/C1-type_HTH"/>
</dbReference>